<dbReference type="GO" id="GO:0005634">
    <property type="term" value="C:nucleus"/>
    <property type="evidence" value="ECO:0007669"/>
    <property type="project" value="UniProtKB-SubCell"/>
</dbReference>
<dbReference type="Pfam" id="PF03101">
    <property type="entry name" value="FAR1"/>
    <property type="match status" value="1"/>
</dbReference>
<comment type="similarity">
    <text evidence="1">Belongs to the FHY3/FAR1 family.</text>
</comment>
<protein>
    <recommendedName>
        <fullName evidence="1">Protein FAR1-RELATED SEQUENCE</fullName>
    </recommendedName>
</protein>
<evidence type="ECO:0000313" key="4">
    <source>
        <dbReference type="EMBL" id="KAF9613808.1"/>
    </source>
</evidence>
<accession>A0A835LZ99</accession>
<keyword evidence="1" id="KW-0539">Nucleus</keyword>
<keyword evidence="1" id="KW-0863">Zinc-finger</keyword>
<dbReference type="PANTHER" id="PTHR31669">
    <property type="entry name" value="PROTEIN FAR1-RELATED SEQUENCE 10-RELATED"/>
    <property type="match status" value="1"/>
</dbReference>
<evidence type="ECO:0000256" key="2">
    <source>
        <dbReference type="SAM" id="MobiDB-lite"/>
    </source>
</evidence>
<dbReference type="GO" id="GO:0008270">
    <property type="term" value="F:zinc ion binding"/>
    <property type="evidence" value="ECO:0007669"/>
    <property type="project" value="UniProtKB-UniRule"/>
</dbReference>
<evidence type="ECO:0000259" key="3">
    <source>
        <dbReference type="Pfam" id="PF03101"/>
    </source>
</evidence>
<proteinExistence type="inferred from homology"/>
<keyword evidence="1" id="KW-0862">Zinc</keyword>
<keyword evidence="5" id="KW-1185">Reference proteome</keyword>
<name>A0A835LZ99_9MAGN</name>
<dbReference type="PANTHER" id="PTHR31669:SF283">
    <property type="entry name" value="PROTEIN FAR1-RELATED SEQUENCE"/>
    <property type="match status" value="1"/>
</dbReference>
<dbReference type="EMBL" id="JADFTS010000003">
    <property type="protein sequence ID" value="KAF9613808.1"/>
    <property type="molecule type" value="Genomic_DNA"/>
</dbReference>
<comment type="function">
    <text evidence="1">Putative transcription activator involved in regulating light control of development.</text>
</comment>
<feature type="compositionally biased region" description="Polar residues" evidence="2">
    <location>
        <begin position="249"/>
        <end position="262"/>
    </location>
</feature>
<organism evidence="4 5">
    <name type="scientific">Coptis chinensis</name>
    <dbReference type="NCBI Taxonomy" id="261450"/>
    <lineage>
        <taxon>Eukaryota</taxon>
        <taxon>Viridiplantae</taxon>
        <taxon>Streptophyta</taxon>
        <taxon>Embryophyta</taxon>
        <taxon>Tracheophyta</taxon>
        <taxon>Spermatophyta</taxon>
        <taxon>Magnoliopsida</taxon>
        <taxon>Ranunculales</taxon>
        <taxon>Ranunculaceae</taxon>
        <taxon>Coptidoideae</taxon>
        <taxon>Coptis</taxon>
    </lineage>
</organism>
<feature type="domain" description="FAR1" evidence="3">
    <location>
        <begin position="43"/>
        <end position="109"/>
    </location>
</feature>
<evidence type="ECO:0000313" key="5">
    <source>
        <dbReference type="Proteomes" id="UP000631114"/>
    </source>
</evidence>
<dbReference type="AlphaFoldDB" id="A0A835LZ99"/>
<dbReference type="OrthoDB" id="1931598at2759"/>
<keyword evidence="1" id="KW-0479">Metal-binding</keyword>
<comment type="subcellular location">
    <subcellularLocation>
        <location evidence="1">Nucleus</location>
    </subcellularLocation>
</comment>
<gene>
    <name evidence="4" type="ORF">IFM89_011977</name>
</gene>
<comment type="caution">
    <text evidence="4">The sequence shown here is derived from an EMBL/GenBank/DDBJ whole genome shotgun (WGS) entry which is preliminary data.</text>
</comment>
<reference evidence="4 5" key="1">
    <citation type="submission" date="2020-10" db="EMBL/GenBank/DDBJ databases">
        <title>The Coptis chinensis genome and diversification of protoberbering-type alkaloids.</title>
        <authorList>
            <person name="Wang B."/>
            <person name="Shu S."/>
            <person name="Song C."/>
            <person name="Liu Y."/>
        </authorList>
    </citation>
    <scope>NUCLEOTIDE SEQUENCE [LARGE SCALE GENOMIC DNA]</scope>
    <source>
        <strain evidence="4">HL-2020</strain>
        <tissue evidence="4">Leaf</tissue>
    </source>
</reference>
<dbReference type="GO" id="GO:0006355">
    <property type="term" value="P:regulation of DNA-templated transcription"/>
    <property type="evidence" value="ECO:0007669"/>
    <property type="project" value="UniProtKB-UniRule"/>
</dbReference>
<dbReference type="InterPro" id="IPR031052">
    <property type="entry name" value="FHY3/FAR1"/>
</dbReference>
<dbReference type="Proteomes" id="UP000631114">
    <property type="component" value="Unassembled WGS sequence"/>
</dbReference>
<dbReference type="InterPro" id="IPR004330">
    <property type="entry name" value="FAR1_DNA_bnd_dom"/>
</dbReference>
<feature type="region of interest" description="Disordered" evidence="2">
    <location>
        <begin position="239"/>
        <end position="262"/>
    </location>
</feature>
<feature type="non-terminal residue" evidence="4">
    <location>
        <position position="1"/>
    </location>
</feature>
<sequence length="299" mass="34171">MEDVEGEDCEVLHSTLSSKNNINNVELKPTLGMKFSSFEDAIDFYNRHAMQKGFGTKIKNSYNKKNTYQRQFMQFSCSKEGFKVEKEGVLYKRPNSMHKGILCRHALYVLNEFVDEIPSHYILPKWRKDSNRKYVESCESLNFEASNPVQRYGILYPCTIQILEEGASSESKFKTILGVLQDLKRKLVDESNNLESVEDELVGTHPSESPKSVQPGYVNLKFLNPLQAKRVGRPKVTVVPKSSNHKATNKNISSHDTCGNEHNITSNQFQENMSMDGTFASYLPGFFTSQLLEPRQLYN</sequence>
<evidence type="ECO:0000256" key="1">
    <source>
        <dbReference type="RuleBase" id="RU367018"/>
    </source>
</evidence>